<feature type="region of interest" description="Disordered" evidence="1">
    <location>
        <begin position="248"/>
        <end position="270"/>
    </location>
</feature>
<gene>
    <name evidence="2" type="ORF">ASIM_LOCUS1997</name>
</gene>
<accession>A0A3P6N365</accession>
<dbReference type="AlphaFoldDB" id="A0A3P6N365"/>
<dbReference type="EMBL" id="UYRR01002451">
    <property type="protein sequence ID" value="VDK19526.1"/>
    <property type="molecule type" value="Genomic_DNA"/>
</dbReference>
<dbReference type="PANTHER" id="PTHR43313">
    <property type="entry name" value="SHORT-CHAIN DEHYDROGENASE/REDUCTASE FAMILY 9C"/>
    <property type="match status" value="1"/>
</dbReference>
<dbReference type="Pfam" id="PF00106">
    <property type="entry name" value="adh_short"/>
    <property type="match status" value="1"/>
</dbReference>
<dbReference type="GO" id="GO:0016491">
    <property type="term" value="F:oxidoreductase activity"/>
    <property type="evidence" value="ECO:0007669"/>
    <property type="project" value="TreeGrafter"/>
</dbReference>
<dbReference type="InterPro" id="IPR002347">
    <property type="entry name" value="SDR_fam"/>
</dbReference>
<dbReference type="SUPFAM" id="SSF51735">
    <property type="entry name" value="NAD(P)-binding Rossmann-fold domains"/>
    <property type="match status" value="1"/>
</dbReference>
<dbReference type="PANTHER" id="PTHR43313:SF1">
    <property type="entry name" value="3BETA-HYDROXYSTEROID DEHYDROGENASE DHS-16"/>
    <property type="match status" value="1"/>
</dbReference>
<dbReference type="OrthoDB" id="2102561at2759"/>
<sequence>MKSEGDETKGSMRTVRLDVTSQESVQKAVVFTEMHLSGGLQLWALVNNAGFFALNGPDDWCSLEDYDQSLKVNTLGHIRVVHAFRHLLERSKGRIVTVTSATTRLPLAGACAYTVAQSAIEAYTNALRHEVRPFGITCHIIELGVFRTDFIDSASLKARLNTSWEKLTHKKKAKYGEEFKDDYIASVDADIQKRASSCLNCAVNTYYHSITARNPRLRYRCGFDAHFANFISYLPSPLAAILNAKNAKTPGKPSVLATTSNEKNSDKKEQ</sequence>
<protein>
    <submittedName>
        <fullName evidence="2">Uncharacterized protein</fullName>
    </submittedName>
</protein>
<keyword evidence="3" id="KW-1185">Reference proteome</keyword>
<dbReference type="GO" id="GO:0008202">
    <property type="term" value="P:steroid metabolic process"/>
    <property type="evidence" value="ECO:0007669"/>
    <property type="project" value="TreeGrafter"/>
</dbReference>
<dbReference type="Gene3D" id="3.40.50.720">
    <property type="entry name" value="NAD(P)-binding Rossmann-like Domain"/>
    <property type="match status" value="1"/>
</dbReference>
<evidence type="ECO:0000313" key="3">
    <source>
        <dbReference type="Proteomes" id="UP000267096"/>
    </source>
</evidence>
<dbReference type="Proteomes" id="UP000267096">
    <property type="component" value="Unassembled WGS sequence"/>
</dbReference>
<organism evidence="2 3">
    <name type="scientific">Anisakis simplex</name>
    <name type="common">Herring worm</name>
    <dbReference type="NCBI Taxonomy" id="6269"/>
    <lineage>
        <taxon>Eukaryota</taxon>
        <taxon>Metazoa</taxon>
        <taxon>Ecdysozoa</taxon>
        <taxon>Nematoda</taxon>
        <taxon>Chromadorea</taxon>
        <taxon>Rhabditida</taxon>
        <taxon>Spirurina</taxon>
        <taxon>Ascaridomorpha</taxon>
        <taxon>Ascaridoidea</taxon>
        <taxon>Anisakidae</taxon>
        <taxon>Anisakis</taxon>
        <taxon>Anisakis simplex complex</taxon>
    </lineage>
</organism>
<dbReference type="InterPro" id="IPR036291">
    <property type="entry name" value="NAD(P)-bd_dom_sf"/>
</dbReference>
<evidence type="ECO:0000256" key="1">
    <source>
        <dbReference type="SAM" id="MobiDB-lite"/>
    </source>
</evidence>
<dbReference type="PRINTS" id="PR00081">
    <property type="entry name" value="GDHRDH"/>
</dbReference>
<evidence type="ECO:0000313" key="2">
    <source>
        <dbReference type="EMBL" id="VDK19526.1"/>
    </source>
</evidence>
<name>A0A3P6N365_ANISI</name>
<reference evidence="2 3" key="1">
    <citation type="submission" date="2018-11" db="EMBL/GenBank/DDBJ databases">
        <authorList>
            <consortium name="Pathogen Informatics"/>
        </authorList>
    </citation>
    <scope>NUCLEOTIDE SEQUENCE [LARGE SCALE GENOMIC DNA]</scope>
</reference>
<proteinExistence type="predicted"/>